<dbReference type="Pfam" id="PF08129">
    <property type="entry name" value="Antimicrobial17"/>
    <property type="match status" value="1"/>
</dbReference>
<reference evidence="1" key="1">
    <citation type="journal article" date="2000" name="Appl. Environ. Microbiol.">
        <title>Characterization and cloning of the genes encoding enterocin 1071A and enterocin 1071B, two antimicrobial peptides produced by Enterococcus faecalis BFE 1071.</title>
        <authorList>
            <person name="Balla E."/>
            <person name="Dicks L.M."/>
            <person name="Du Toit M."/>
            <person name="Van Der Merwe M.J."/>
            <person name="Holzapfel W.H."/>
        </authorList>
    </citation>
    <scope>NUCLEOTIDE SEQUENCE</scope>
    <source>
        <strain evidence="1">BFE 1071</strain>
        <plasmid evidence="1">pEF1071</plasmid>
    </source>
</reference>
<sequence length="57" mass="6389">MKQYKVLNEKEMKKPIGGESVFSKIGNAVGPAAYWILKGLGNMSDVNQADRINRKKH</sequence>
<dbReference type="EMBL" id="AF164559">
    <property type="protein sequence ID" value="AAF63952.2"/>
    <property type="molecule type" value="Genomic_DNA"/>
</dbReference>
<protein>
    <submittedName>
        <fullName evidence="1">Enterocin 1071A</fullName>
    </submittedName>
    <submittedName>
        <fullName evidence="2">Enterocin EntC1 peptide</fullName>
    </submittedName>
</protein>
<evidence type="ECO:0000313" key="2">
    <source>
        <dbReference type="EMBL" id="ACJ54159.1"/>
    </source>
</evidence>
<gene>
    <name evidence="1" type="primary">ent1071A</name>
    <name evidence="2" type="synonym">entC1</name>
</gene>
<organism evidence="1">
    <name type="scientific">Enterococcus faecalis</name>
    <name type="common">Streptococcus faecalis</name>
    <dbReference type="NCBI Taxonomy" id="1351"/>
    <lineage>
        <taxon>Bacteria</taxon>
        <taxon>Bacillati</taxon>
        <taxon>Bacillota</taxon>
        <taxon>Bacilli</taxon>
        <taxon>Lactobacillales</taxon>
        <taxon>Enterococcaceae</taxon>
        <taxon>Enterococcus</taxon>
    </lineage>
</organism>
<dbReference type="EMBL" id="EU862242">
    <property type="protein sequence ID" value="ACJ54159.1"/>
    <property type="molecule type" value="Genomic_DNA"/>
</dbReference>
<evidence type="ECO:0000313" key="1">
    <source>
        <dbReference type="EMBL" id="AAF63952.2"/>
    </source>
</evidence>
<reference evidence="1" key="2">
    <citation type="journal article" date="2005" name="Int. J. Food Microbiol.">
        <title>Molecular analysis of the gene cluster involved in the production and secretion of enterocins 1071A and 1071B and of the genes responsible for the replication and transfer of plasmid pEF1071.</title>
        <authorList>
            <person name="Balla E."/>
            <person name="Dicks L.M."/>
        </authorList>
    </citation>
    <scope>NUCLEOTIDE SEQUENCE</scope>
    <source>
        <strain evidence="1">BFE 1071</strain>
        <plasmid evidence="1">pEF1071</plasmid>
    </source>
</reference>
<dbReference type="SMR" id="Q9L9U6"/>
<dbReference type="RefSeq" id="WP_011117542.1">
    <property type="nucleotide sequence ID" value="NC_005010.1"/>
</dbReference>
<geneLocation type="plasmid" evidence="1">
    <name>pEF1071</name>
</geneLocation>
<dbReference type="InterPro" id="IPR012950">
    <property type="entry name" value="Alpha_enterocin/lactococcin"/>
</dbReference>
<dbReference type="NCBIfam" id="NF038035">
    <property type="entry name" value="lactGalph_entA"/>
    <property type="match status" value="1"/>
</dbReference>
<name>Q9L9U6_ENTFL</name>
<accession>Q9L9U6</accession>
<reference evidence="2" key="3">
    <citation type="journal article" date="2009" name="Int. J. Food Microbiol.">
        <title>Enterocin C, a class IIb bacteriocin produced by E. faecalis C901, a strain isolated from human colostrum.</title>
        <authorList>
            <person name="Maldonado-Barragan A."/>
            <person name="Caballero-Guerrero B."/>
            <person name="Jimenez E."/>
            <person name="Jimenez-Diaz R."/>
            <person name="Ruiz-Barba J.L."/>
            <person name="Rodriguez J.M."/>
        </authorList>
    </citation>
    <scope>NUCLEOTIDE SEQUENCE</scope>
    <source>
        <strain evidence="2">C9901</strain>
        <plasmid evidence="2">pENTC</plasmid>
    </source>
</reference>
<geneLocation type="plasmid" evidence="2">
    <name>pENTC</name>
</geneLocation>
<dbReference type="AlphaFoldDB" id="Q9L9U6"/>
<proteinExistence type="predicted"/>
<keyword evidence="1" id="KW-0614">Plasmid</keyword>